<evidence type="ECO:0000313" key="2">
    <source>
        <dbReference type="Proteomes" id="UP000501812"/>
    </source>
</evidence>
<organism evidence="1 2">
    <name type="scientific">Luteolibacter luteus</name>
    <dbReference type="NCBI Taxonomy" id="2728835"/>
    <lineage>
        <taxon>Bacteria</taxon>
        <taxon>Pseudomonadati</taxon>
        <taxon>Verrucomicrobiota</taxon>
        <taxon>Verrucomicrobiia</taxon>
        <taxon>Verrucomicrobiales</taxon>
        <taxon>Verrucomicrobiaceae</taxon>
        <taxon>Luteolibacter</taxon>
    </lineage>
</organism>
<dbReference type="AlphaFoldDB" id="A0A858RRS5"/>
<dbReference type="RefSeq" id="WP_169457130.1">
    <property type="nucleotide sequence ID" value="NZ_CP051774.1"/>
</dbReference>
<gene>
    <name evidence="1" type="ORF">HHL09_23610</name>
</gene>
<keyword evidence="2" id="KW-1185">Reference proteome</keyword>
<reference evidence="1 2" key="1">
    <citation type="submission" date="2020-04" db="EMBL/GenBank/DDBJ databases">
        <title>Luteolibacter sp. G-1-1-1 isolated from soil.</title>
        <authorList>
            <person name="Dahal R.H."/>
        </authorList>
    </citation>
    <scope>NUCLEOTIDE SEQUENCE [LARGE SCALE GENOMIC DNA]</scope>
    <source>
        <strain evidence="1 2">G-1-1-1</strain>
    </source>
</reference>
<evidence type="ECO:0000313" key="1">
    <source>
        <dbReference type="EMBL" id="QJE98643.1"/>
    </source>
</evidence>
<name>A0A858RRS5_9BACT</name>
<dbReference type="Proteomes" id="UP000501812">
    <property type="component" value="Chromosome"/>
</dbReference>
<accession>A0A858RRS5</accession>
<dbReference type="EMBL" id="CP051774">
    <property type="protein sequence ID" value="QJE98643.1"/>
    <property type="molecule type" value="Genomic_DNA"/>
</dbReference>
<sequence>MFSASKLSEDQKSSLKQWAAEGASIADLQKRMKDDLGISITYMDARFLVLDLGIEIAEAPKEEKKPVEEAIAAAPVPTGAVTVEIDNIALPGAMISGKVTFSDGETGIWMLDQYGRPGLDTDTPGYRPTQEDVMEFQKQLSELVRKNGY</sequence>
<dbReference type="KEGG" id="luo:HHL09_23610"/>
<proteinExistence type="predicted"/>
<protein>
    <submittedName>
        <fullName evidence="1">Uncharacterized protein</fullName>
    </submittedName>
</protein>